<dbReference type="AlphaFoldDB" id="A0A7X2S2H7"/>
<organism evidence="1 2">
    <name type="scientific">Metabacillus mangrovi</name>
    <dbReference type="NCBI Taxonomy" id="1491830"/>
    <lineage>
        <taxon>Bacteria</taxon>
        <taxon>Bacillati</taxon>
        <taxon>Bacillota</taxon>
        <taxon>Bacilli</taxon>
        <taxon>Bacillales</taxon>
        <taxon>Bacillaceae</taxon>
        <taxon>Metabacillus</taxon>
    </lineage>
</organism>
<protein>
    <submittedName>
        <fullName evidence="1">YrzI family small protein</fullName>
    </submittedName>
</protein>
<dbReference type="OrthoDB" id="2974285at2"/>
<name>A0A7X2S2H7_9BACI</name>
<comment type="caution">
    <text evidence="1">The sequence shown here is derived from an EMBL/GenBank/DDBJ whole genome shotgun (WGS) entry which is preliminary data.</text>
</comment>
<gene>
    <name evidence="1" type="ORF">GKZ89_03745</name>
</gene>
<dbReference type="RefSeq" id="WP_155111003.1">
    <property type="nucleotide sequence ID" value="NZ_WMIB01000001.1"/>
</dbReference>
<evidence type="ECO:0000313" key="1">
    <source>
        <dbReference type="EMBL" id="MTH52509.1"/>
    </source>
</evidence>
<dbReference type="InterPro" id="IPR012655">
    <property type="entry name" value="YrzI"/>
</dbReference>
<dbReference type="EMBL" id="WMIB01000001">
    <property type="protein sequence ID" value="MTH52509.1"/>
    <property type="molecule type" value="Genomic_DNA"/>
</dbReference>
<dbReference type="Pfam" id="PF09501">
    <property type="entry name" value="Bac_small_YrzI"/>
    <property type="match status" value="1"/>
</dbReference>
<sequence>MTIHLLFVTVTFKRNHKTKAEANYDHQVKNLMDDLKNRHLML</sequence>
<evidence type="ECO:0000313" key="2">
    <source>
        <dbReference type="Proteomes" id="UP000434639"/>
    </source>
</evidence>
<dbReference type="Proteomes" id="UP000434639">
    <property type="component" value="Unassembled WGS sequence"/>
</dbReference>
<proteinExistence type="predicted"/>
<reference evidence="1 2" key="1">
    <citation type="journal article" date="2017" name="Int. J. Syst. Evol. Microbiol.">
        <title>Bacillus mangrovi sp. nov., isolated from a sediment sample from a mangrove forest.</title>
        <authorList>
            <person name="Gupta V."/>
            <person name="Singh P.K."/>
            <person name="Korpole S."/>
            <person name="Tanuku N.R.S."/>
            <person name="Pinnaka A.K."/>
        </authorList>
    </citation>
    <scope>NUCLEOTIDE SEQUENCE [LARGE SCALE GENOMIC DNA]</scope>
    <source>
        <strain evidence="1 2">KCTC 33872</strain>
    </source>
</reference>
<accession>A0A7X2S2H7</accession>
<keyword evidence="2" id="KW-1185">Reference proteome</keyword>